<dbReference type="Proteomes" id="UP001529510">
    <property type="component" value="Unassembled WGS sequence"/>
</dbReference>
<organism evidence="5 6">
    <name type="scientific">Cirrhinus mrigala</name>
    <name type="common">Mrigala</name>
    <dbReference type="NCBI Taxonomy" id="683832"/>
    <lineage>
        <taxon>Eukaryota</taxon>
        <taxon>Metazoa</taxon>
        <taxon>Chordata</taxon>
        <taxon>Craniata</taxon>
        <taxon>Vertebrata</taxon>
        <taxon>Euteleostomi</taxon>
        <taxon>Actinopterygii</taxon>
        <taxon>Neopterygii</taxon>
        <taxon>Teleostei</taxon>
        <taxon>Ostariophysi</taxon>
        <taxon>Cypriniformes</taxon>
        <taxon>Cyprinidae</taxon>
        <taxon>Labeoninae</taxon>
        <taxon>Labeonini</taxon>
        <taxon>Cirrhinus</taxon>
    </lineage>
</organism>
<feature type="non-terminal residue" evidence="5">
    <location>
        <position position="1"/>
    </location>
</feature>
<dbReference type="AlphaFoldDB" id="A0ABD0QKN8"/>
<keyword evidence="3" id="KW-0204">Cytolysis</keyword>
<evidence type="ECO:0000313" key="6">
    <source>
        <dbReference type="Proteomes" id="UP001529510"/>
    </source>
</evidence>
<dbReference type="PANTHER" id="PTHR45742">
    <property type="entry name" value="COMPLEMENT COMPONENT C6"/>
    <property type="match status" value="1"/>
</dbReference>
<comment type="caution">
    <text evidence="5">The sequence shown here is derived from an EMBL/GenBank/DDBJ whole genome shotgun (WGS) entry which is preliminary data.</text>
</comment>
<name>A0ABD0QKN8_CIRMR</name>
<keyword evidence="6" id="KW-1185">Reference proteome</keyword>
<proteinExistence type="predicted"/>
<dbReference type="PANTHER" id="PTHR45742:SF2">
    <property type="entry name" value="COMPLEMENT COMPONENT C7"/>
    <property type="match status" value="1"/>
</dbReference>
<evidence type="ECO:0000256" key="1">
    <source>
        <dbReference type="ARBA" id="ARBA00004613"/>
    </source>
</evidence>
<evidence type="ECO:0000256" key="4">
    <source>
        <dbReference type="ARBA" id="ARBA00023157"/>
    </source>
</evidence>
<dbReference type="GO" id="GO:0005576">
    <property type="term" value="C:extracellular region"/>
    <property type="evidence" value="ECO:0007669"/>
    <property type="project" value="UniProtKB-SubCell"/>
</dbReference>
<comment type="subcellular location">
    <subcellularLocation>
        <location evidence="1">Secreted</location>
    </subcellularLocation>
</comment>
<keyword evidence="4" id="KW-1015">Disulfide bond</keyword>
<dbReference type="PRINTS" id="PR00764">
    <property type="entry name" value="COMPLEMENTC9"/>
</dbReference>
<gene>
    <name evidence="5" type="ORF">M9458_018461</name>
</gene>
<evidence type="ECO:0000256" key="2">
    <source>
        <dbReference type="ARBA" id="ARBA00022525"/>
    </source>
</evidence>
<feature type="non-terminal residue" evidence="5">
    <location>
        <position position="53"/>
    </location>
</feature>
<dbReference type="EMBL" id="JAMKFB020000008">
    <property type="protein sequence ID" value="KAL0186791.1"/>
    <property type="molecule type" value="Genomic_DNA"/>
</dbReference>
<dbReference type="GO" id="GO:0031640">
    <property type="term" value="P:killing of cells of another organism"/>
    <property type="evidence" value="ECO:0007669"/>
    <property type="project" value="UniProtKB-KW"/>
</dbReference>
<sequence length="53" mass="6082">LRPLHELVKEVSCAGVKKHHLKRATETYLSEKHPCHCRECQNNGLRVLDSDVC</sequence>
<reference evidence="5 6" key="1">
    <citation type="submission" date="2024-05" db="EMBL/GenBank/DDBJ databases">
        <title>Genome sequencing and assembly of Indian major carp, Cirrhinus mrigala (Hamilton, 1822).</title>
        <authorList>
            <person name="Mohindra V."/>
            <person name="Chowdhury L.M."/>
            <person name="Lal K."/>
            <person name="Jena J.K."/>
        </authorList>
    </citation>
    <scope>NUCLEOTIDE SEQUENCE [LARGE SCALE GENOMIC DNA]</scope>
    <source>
        <strain evidence="5">CM1030</strain>
        <tissue evidence="5">Blood</tissue>
    </source>
</reference>
<evidence type="ECO:0000313" key="5">
    <source>
        <dbReference type="EMBL" id="KAL0186791.1"/>
    </source>
</evidence>
<dbReference type="InterPro" id="IPR001862">
    <property type="entry name" value="MAC_perforin"/>
</dbReference>
<protein>
    <submittedName>
        <fullName evidence="5">Uncharacterized protein</fullName>
    </submittedName>
</protein>
<keyword evidence="2" id="KW-0964">Secreted</keyword>
<evidence type="ECO:0000256" key="3">
    <source>
        <dbReference type="ARBA" id="ARBA00022852"/>
    </source>
</evidence>
<accession>A0ABD0QKN8</accession>